<dbReference type="InterPro" id="IPR050574">
    <property type="entry name" value="HPF/YfiA_ribosome-assoc"/>
</dbReference>
<dbReference type="Gene3D" id="3.30.160.100">
    <property type="entry name" value="Ribosome hibernation promotion factor-like"/>
    <property type="match status" value="1"/>
</dbReference>
<dbReference type="InterPro" id="IPR003489">
    <property type="entry name" value="RHF/RaiA"/>
</dbReference>
<dbReference type="HOGENOM" id="CLU_071472_3_1_6"/>
<name>D5BUX9_NITHN</name>
<dbReference type="EMBL" id="CP001798">
    <property type="protein sequence ID" value="ADE13529.1"/>
    <property type="molecule type" value="Genomic_DNA"/>
</dbReference>
<dbReference type="PANTHER" id="PTHR33231">
    <property type="entry name" value="30S RIBOSOMAL PROTEIN"/>
    <property type="match status" value="1"/>
</dbReference>
<evidence type="ECO:0000313" key="7">
    <source>
        <dbReference type="EMBL" id="ADE13529.1"/>
    </source>
</evidence>
<dbReference type="GO" id="GO:0045900">
    <property type="term" value="P:negative regulation of translational elongation"/>
    <property type="evidence" value="ECO:0007669"/>
    <property type="project" value="TreeGrafter"/>
</dbReference>
<gene>
    <name evidence="7" type="ordered locus">Nhal_0333</name>
</gene>
<evidence type="ECO:0000256" key="1">
    <source>
        <dbReference type="ARBA" id="ARBA00022845"/>
    </source>
</evidence>
<organism evidence="7 8">
    <name type="scientific">Nitrosococcus halophilus (strain Nc4)</name>
    <dbReference type="NCBI Taxonomy" id="472759"/>
    <lineage>
        <taxon>Bacteria</taxon>
        <taxon>Pseudomonadati</taxon>
        <taxon>Pseudomonadota</taxon>
        <taxon>Gammaproteobacteria</taxon>
        <taxon>Chromatiales</taxon>
        <taxon>Chromatiaceae</taxon>
        <taxon>Nitrosococcus</taxon>
    </lineage>
</organism>
<dbReference type="STRING" id="472759.Nhal_0333"/>
<dbReference type="GO" id="GO:0043024">
    <property type="term" value="F:ribosomal small subunit binding"/>
    <property type="evidence" value="ECO:0007669"/>
    <property type="project" value="TreeGrafter"/>
</dbReference>
<keyword evidence="1" id="KW-0810">Translation regulation</keyword>
<reference evidence="8" key="1">
    <citation type="submission" date="2010-04" db="EMBL/GenBank/DDBJ databases">
        <title>Complete genome sequence of Nitrosococcus halophilus Nc4, a salt-adapted, aerobic obligate ammonia-oxidizing sulfur purple bacterium.</title>
        <authorList>
            <consortium name="US DOE Joint Genome Institute"/>
            <person name="Campbell M.A."/>
            <person name="Malfatti S.A."/>
            <person name="Chain P.S.G."/>
            <person name="Heidelberg J.F."/>
            <person name="Ward B.B."/>
            <person name="Klotz M.G."/>
        </authorList>
    </citation>
    <scope>NUCLEOTIDE SEQUENCE [LARGE SCALE GENOMIC DNA]</scope>
    <source>
        <strain evidence="8">Nc4</strain>
    </source>
</reference>
<evidence type="ECO:0000256" key="2">
    <source>
        <dbReference type="ARBA" id="ARBA00038434"/>
    </source>
</evidence>
<dbReference type="Proteomes" id="UP000001844">
    <property type="component" value="Chromosome"/>
</dbReference>
<feature type="region of interest" description="Disordered" evidence="6">
    <location>
        <begin position="88"/>
        <end position="108"/>
    </location>
</feature>
<comment type="subunit">
    <text evidence="3">Associates exclusively with 100S ribosomes, which are dimers of 70S ribosomes.</text>
</comment>
<protein>
    <recommendedName>
        <fullName evidence="4">Ribosome hibernation promoting factor</fullName>
    </recommendedName>
    <alternativeName>
        <fullName evidence="5">Hibernation factor HPF</fullName>
    </alternativeName>
</protein>
<dbReference type="InterPro" id="IPR036567">
    <property type="entry name" value="RHF-like"/>
</dbReference>
<sequence length="108" mass="12591">MQVNLTGHHVEITQALRSYVENKCERLERHFDQLTNIHVVLSVEKKRQKAEATLHVSKANVFASAEDEDMYAAIDDLVDKLDRQIKKHREKLTDHRRSEGVMKKQQQG</sequence>
<dbReference type="OrthoDB" id="9795980at2"/>
<dbReference type="CDD" id="cd00552">
    <property type="entry name" value="RaiA"/>
    <property type="match status" value="1"/>
</dbReference>
<dbReference type="Pfam" id="PF02482">
    <property type="entry name" value="Ribosomal_S30AE"/>
    <property type="match status" value="1"/>
</dbReference>
<dbReference type="SUPFAM" id="SSF69754">
    <property type="entry name" value="Ribosome binding protein Y (YfiA homologue)"/>
    <property type="match status" value="1"/>
</dbReference>
<evidence type="ECO:0000256" key="6">
    <source>
        <dbReference type="SAM" id="MobiDB-lite"/>
    </source>
</evidence>
<evidence type="ECO:0000256" key="5">
    <source>
        <dbReference type="ARBA" id="ARBA00041319"/>
    </source>
</evidence>
<evidence type="ECO:0000256" key="3">
    <source>
        <dbReference type="ARBA" id="ARBA00038695"/>
    </source>
</evidence>
<dbReference type="eggNOG" id="COG1544">
    <property type="taxonomic scope" value="Bacteria"/>
</dbReference>
<evidence type="ECO:0000313" key="8">
    <source>
        <dbReference type="Proteomes" id="UP000001844"/>
    </source>
</evidence>
<dbReference type="AlphaFoldDB" id="D5BUX9"/>
<dbReference type="FunFam" id="3.30.160.100:FF:000001">
    <property type="entry name" value="Ribosome hibernation promoting factor"/>
    <property type="match status" value="1"/>
</dbReference>
<dbReference type="PANTHER" id="PTHR33231:SF1">
    <property type="entry name" value="30S RIBOSOMAL PROTEIN"/>
    <property type="match status" value="1"/>
</dbReference>
<feature type="compositionally biased region" description="Basic and acidic residues" evidence="6">
    <location>
        <begin position="91"/>
        <end position="102"/>
    </location>
</feature>
<dbReference type="NCBIfam" id="TIGR00741">
    <property type="entry name" value="yfiA"/>
    <property type="match status" value="1"/>
</dbReference>
<evidence type="ECO:0000256" key="4">
    <source>
        <dbReference type="ARBA" id="ARBA00041148"/>
    </source>
</evidence>
<dbReference type="GO" id="GO:0022627">
    <property type="term" value="C:cytosolic small ribosomal subunit"/>
    <property type="evidence" value="ECO:0007669"/>
    <property type="project" value="TreeGrafter"/>
</dbReference>
<dbReference type="RefSeq" id="WP_013031425.1">
    <property type="nucleotide sequence ID" value="NC_013960.1"/>
</dbReference>
<keyword evidence="8" id="KW-1185">Reference proteome</keyword>
<proteinExistence type="inferred from homology"/>
<dbReference type="KEGG" id="nhl:Nhal_0333"/>
<comment type="similarity">
    <text evidence="2">Belongs to the HPF/YfiA ribosome-associated protein family. Short HPF subfamily.</text>
</comment>
<accession>D5BUX9</accession>